<gene>
    <name evidence="1" type="ORF">I7I51_06389</name>
</gene>
<protein>
    <submittedName>
        <fullName evidence="1">Uncharacterized protein</fullName>
    </submittedName>
</protein>
<proteinExistence type="predicted"/>
<evidence type="ECO:0000313" key="1">
    <source>
        <dbReference type="EMBL" id="QSS65545.1"/>
    </source>
</evidence>
<evidence type="ECO:0000313" key="2">
    <source>
        <dbReference type="Proteomes" id="UP000663671"/>
    </source>
</evidence>
<reference evidence="1" key="1">
    <citation type="submission" date="2021-01" db="EMBL/GenBank/DDBJ databases">
        <title>Chromosome-level genome assembly of a human fungal pathogen reveals clustering of transcriptionally co-regulated genes.</title>
        <authorList>
            <person name="Voorhies M."/>
            <person name="Cohen S."/>
            <person name="Shea T.P."/>
            <person name="Petrus S."/>
            <person name="Munoz J.F."/>
            <person name="Poplawski S."/>
            <person name="Goldman W.E."/>
            <person name="Michael T."/>
            <person name="Cuomo C.A."/>
            <person name="Sil A."/>
            <person name="Beyhan S."/>
        </authorList>
    </citation>
    <scope>NUCLEOTIDE SEQUENCE</scope>
    <source>
        <strain evidence="1">WU24</strain>
    </source>
</reference>
<sequence length="163" mass="18624">MCLESMVRHGCQIKTQTNEKWAEINEDHRRSLVSPPLTERQLTFYVDGSKVRTFAPSDHRSFIPSYESDSSTECTLSALRFVHNMCEEGRKNAFARITAKIITGMDDAEHHERRHQSTAIHQAGLVCSILRNLKSTRFFPRGGRDDGDFWLARPTSTARGLKE</sequence>
<dbReference type="AlphaFoldDB" id="A0A8A1MI46"/>
<accession>A0A8A1MI46</accession>
<dbReference type="OrthoDB" id="10339489at2759"/>
<organism evidence="1 2">
    <name type="scientific">Ajellomyces capsulatus</name>
    <name type="common">Darling's disease fungus</name>
    <name type="synonym">Histoplasma capsulatum</name>
    <dbReference type="NCBI Taxonomy" id="5037"/>
    <lineage>
        <taxon>Eukaryota</taxon>
        <taxon>Fungi</taxon>
        <taxon>Dikarya</taxon>
        <taxon>Ascomycota</taxon>
        <taxon>Pezizomycotina</taxon>
        <taxon>Eurotiomycetes</taxon>
        <taxon>Eurotiomycetidae</taxon>
        <taxon>Onygenales</taxon>
        <taxon>Ajellomycetaceae</taxon>
        <taxon>Histoplasma</taxon>
    </lineage>
</organism>
<dbReference type="VEuPathDB" id="FungiDB:I7I51_06389"/>
<dbReference type="Proteomes" id="UP000663671">
    <property type="component" value="Chromosome 3"/>
</dbReference>
<dbReference type="EMBL" id="CP069115">
    <property type="protein sequence ID" value="QSS65545.1"/>
    <property type="molecule type" value="Genomic_DNA"/>
</dbReference>
<name>A0A8A1MI46_AJECA</name>